<feature type="compositionally biased region" description="Basic and acidic residues" evidence="1">
    <location>
        <begin position="14"/>
        <end position="29"/>
    </location>
</feature>
<keyword evidence="3" id="KW-1185">Reference proteome</keyword>
<proteinExistence type="predicted"/>
<organism evidence="2 3">
    <name type="scientific">Rhizopogon vesiculosus</name>
    <dbReference type="NCBI Taxonomy" id="180088"/>
    <lineage>
        <taxon>Eukaryota</taxon>
        <taxon>Fungi</taxon>
        <taxon>Dikarya</taxon>
        <taxon>Basidiomycota</taxon>
        <taxon>Agaricomycotina</taxon>
        <taxon>Agaricomycetes</taxon>
        <taxon>Agaricomycetidae</taxon>
        <taxon>Boletales</taxon>
        <taxon>Suillineae</taxon>
        <taxon>Rhizopogonaceae</taxon>
        <taxon>Rhizopogon</taxon>
    </lineage>
</organism>
<evidence type="ECO:0000313" key="2">
    <source>
        <dbReference type="EMBL" id="OJA14402.1"/>
    </source>
</evidence>
<sequence>MQFGIWETRIRLSDRDKREKEKREKEAAREVVASSPAPDDDIEMGSLLPPTLTKKRSIVEPKPVTPSDLHDPPCDNCRRLRNNPVCTGVKGRRCTKCVDSKQGCSLLGSALSRSLFVHGVADPFE</sequence>
<accession>A0A1J8QY43</accession>
<feature type="region of interest" description="Disordered" evidence="1">
    <location>
        <begin position="14"/>
        <end position="72"/>
    </location>
</feature>
<protein>
    <submittedName>
        <fullName evidence="2">Uncharacterized protein</fullName>
    </submittedName>
</protein>
<dbReference type="EMBL" id="LVVM01003684">
    <property type="protein sequence ID" value="OJA14402.1"/>
    <property type="molecule type" value="Genomic_DNA"/>
</dbReference>
<reference evidence="2 3" key="1">
    <citation type="submission" date="2016-03" db="EMBL/GenBank/DDBJ databases">
        <title>Comparative genomics of the ectomycorrhizal sister species Rhizopogon vinicolor and Rhizopogon vesiculosus (Basidiomycota: Boletales) reveals a divergence of the mating type B locus.</title>
        <authorList>
            <person name="Mujic A.B."/>
            <person name="Kuo A."/>
            <person name="Tritt A."/>
            <person name="Lipzen A."/>
            <person name="Chen C."/>
            <person name="Johnson J."/>
            <person name="Sharma A."/>
            <person name="Barry K."/>
            <person name="Grigoriev I.V."/>
            <person name="Spatafora J.W."/>
        </authorList>
    </citation>
    <scope>NUCLEOTIDE SEQUENCE [LARGE SCALE GENOMIC DNA]</scope>
    <source>
        <strain evidence="2 3">AM-OR11-056</strain>
    </source>
</reference>
<dbReference type="Proteomes" id="UP000183567">
    <property type="component" value="Unassembled WGS sequence"/>
</dbReference>
<evidence type="ECO:0000256" key="1">
    <source>
        <dbReference type="SAM" id="MobiDB-lite"/>
    </source>
</evidence>
<name>A0A1J8QY43_9AGAM</name>
<evidence type="ECO:0000313" key="3">
    <source>
        <dbReference type="Proteomes" id="UP000183567"/>
    </source>
</evidence>
<dbReference type="AlphaFoldDB" id="A0A1J8QY43"/>
<comment type="caution">
    <text evidence="2">The sequence shown here is derived from an EMBL/GenBank/DDBJ whole genome shotgun (WGS) entry which is preliminary data.</text>
</comment>
<gene>
    <name evidence="2" type="ORF">AZE42_13901</name>
</gene>